<evidence type="ECO:0000313" key="2">
    <source>
        <dbReference type="Proteomes" id="UP001231189"/>
    </source>
</evidence>
<dbReference type="Proteomes" id="UP001231189">
    <property type="component" value="Unassembled WGS sequence"/>
</dbReference>
<organism evidence="1 2">
    <name type="scientific">Lolium multiflorum</name>
    <name type="common">Italian ryegrass</name>
    <name type="synonym">Lolium perenne subsp. multiflorum</name>
    <dbReference type="NCBI Taxonomy" id="4521"/>
    <lineage>
        <taxon>Eukaryota</taxon>
        <taxon>Viridiplantae</taxon>
        <taxon>Streptophyta</taxon>
        <taxon>Embryophyta</taxon>
        <taxon>Tracheophyta</taxon>
        <taxon>Spermatophyta</taxon>
        <taxon>Magnoliopsida</taxon>
        <taxon>Liliopsida</taxon>
        <taxon>Poales</taxon>
        <taxon>Poaceae</taxon>
        <taxon>BOP clade</taxon>
        <taxon>Pooideae</taxon>
        <taxon>Poodae</taxon>
        <taxon>Poeae</taxon>
        <taxon>Poeae Chloroplast Group 2 (Poeae type)</taxon>
        <taxon>Loliodinae</taxon>
        <taxon>Loliinae</taxon>
        <taxon>Lolium</taxon>
    </lineage>
</organism>
<reference evidence="1" key="1">
    <citation type="submission" date="2023-07" db="EMBL/GenBank/DDBJ databases">
        <title>A chromosome-level genome assembly of Lolium multiflorum.</title>
        <authorList>
            <person name="Chen Y."/>
            <person name="Copetti D."/>
            <person name="Kolliker R."/>
            <person name="Studer B."/>
        </authorList>
    </citation>
    <scope>NUCLEOTIDE SEQUENCE</scope>
    <source>
        <strain evidence="1">02402/16</strain>
        <tissue evidence="1">Leaf</tissue>
    </source>
</reference>
<protein>
    <submittedName>
        <fullName evidence="1">Uncharacterized protein</fullName>
    </submittedName>
</protein>
<comment type="caution">
    <text evidence="1">The sequence shown here is derived from an EMBL/GenBank/DDBJ whole genome shotgun (WGS) entry which is preliminary data.</text>
</comment>
<name>A0AAD8VMS1_LOLMU</name>
<dbReference type="PANTHER" id="PTHR33699">
    <property type="entry name" value="EXPRESSED PROTEIN"/>
    <property type="match status" value="1"/>
</dbReference>
<evidence type="ECO:0000313" key="1">
    <source>
        <dbReference type="EMBL" id="KAK1612409.1"/>
    </source>
</evidence>
<sequence length="189" mass="21703">MVQMDVRGIMQYRRGIPAFGEWNYDHGDDDWSVLTQRFESATMQIPFPVQKQPLHKRARAGRRRRIPAFGQWNNDHSNDDGDGWTAAVNQCFDPAVTAHKSHKQVGTWYDDNGVVAMGKQQHKVRQAWDANTGPHVAMEEPFSFTVVKALDDDLYEVPQEMLCSKSMRRKGRTWLRSLLTSCFGLNCFA</sequence>
<dbReference type="EMBL" id="JAUUTY010000007">
    <property type="protein sequence ID" value="KAK1612409.1"/>
    <property type="molecule type" value="Genomic_DNA"/>
</dbReference>
<proteinExistence type="predicted"/>
<dbReference type="AlphaFoldDB" id="A0AAD8VMS1"/>
<accession>A0AAD8VMS1</accession>
<gene>
    <name evidence="1" type="ORF">QYE76_036082</name>
</gene>
<dbReference type="PANTHER" id="PTHR33699:SF23">
    <property type="entry name" value="EXPRESSED PROTEIN"/>
    <property type="match status" value="1"/>
</dbReference>
<keyword evidence="2" id="KW-1185">Reference proteome</keyword>